<dbReference type="PANTHER" id="PTHR30069">
    <property type="entry name" value="TONB-DEPENDENT OUTER MEMBRANE RECEPTOR"/>
    <property type="match status" value="1"/>
</dbReference>
<dbReference type="OrthoDB" id="1151166at2"/>
<keyword evidence="5" id="KW-0732">Signal</keyword>
<gene>
    <name evidence="14" type="ORF">SAMN05192529_1382</name>
</gene>
<evidence type="ECO:0000259" key="13">
    <source>
        <dbReference type="Pfam" id="PF07715"/>
    </source>
</evidence>
<dbReference type="InterPro" id="IPR036942">
    <property type="entry name" value="Beta-barrel_TonB_sf"/>
</dbReference>
<keyword evidence="9 10" id="KW-0998">Cell outer membrane</keyword>
<comment type="subcellular location">
    <subcellularLocation>
        <location evidence="1 10">Cell outer membrane</location>
        <topology evidence="1 10">Multi-pass membrane protein</topology>
    </subcellularLocation>
</comment>
<evidence type="ECO:0000256" key="8">
    <source>
        <dbReference type="ARBA" id="ARBA00023170"/>
    </source>
</evidence>
<comment type="similarity">
    <text evidence="10 11">Belongs to the TonB-dependent receptor family.</text>
</comment>
<keyword evidence="15" id="KW-1185">Reference proteome</keyword>
<dbReference type="GO" id="GO:0044718">
    <property type="term" value="P:siderophore transmembrane transport"/>
    <property type="evidence" value="ECO:0007669"/>
    <property type="project" value="TreeGrafter"/>
</dbReference>
<dbReference type="Proteomes" id="UP000199041">
    <property type="component" value="Unassembled WGS sequence"/>
</dbReference>
<evidence type="ECO:0000256" key="2">
    <source>
        <dbReference type="ARBA" id="ARBA00022448"/>
    </source>
</evidence>
<sequence length="961" mass="106732">MAIYNRERLPTSDENLRKGINKVRYLLVLCFKHLFEFSFYKHGQVLCLMLIFLLVAFTNTIGQSKNSGAHKFKEGVFNQKLIELKGFVYDENNHPLEFVSVAIPSLHIGTHTDHKGAFLLQVQGIDSTTQLVFRYVNKESKSIALAGIDLNQPLVINLKDHSLTLKDVQVQGFRERVNSNSSIIIDREAIEQSQAFSLAEVLQMLPGKKTEAPDLQHPQTLTLRTDATDQNGMNNSFGVAIFIDGVRISNDANMQARSLSIRGLGGQATISSKSDGSFDVPYNGLDLRDIPVENIERIEVIQGVADARYGDLTNGAILITTRAGASPTSVSLKINGGSTQATLAKGVRLGGKLGALNFSGGYTYSNANPRDNMKSYSRVNGSVKWSVDLAKGLSNSFNVGFDKRLDDVKVDPDDGDRRTFASGHNLNFSNSLNYQPTSGILRRLNFTASYSRGRQESYDQWILNAAVKSIADKDTTGIYKGYFVPGQYLAVQNIIGIPITASANLDLTSKTFLTGTMRHQFKAGGSVSTSGNNGPGIVIDPTRPRWSTSSYKTERPVDYSKLLPFLTNVGLYLQDNINGKFLDKSYGFYLGIRADIQNGFYTYQPRLSWQYQILKDWGISLAYGESTKAPALGTRYPAPTWLDIPLLNLYTGNADQSLYLVYTRQVKTDNADLKPAKSKTLEFALNYHGKAGSGSITAYAKRNYDGFTSSTEYIPITLPDYDYFINEDKTISYYETGDSSLYAGVSRMIASNGGYTADYGFDLMFTSKEIEPLATKLSVSSGLVFSKFDSRFQRNIKALSDQTIRAGSEALYAIYNGTTYKNTTWNSNLSAITHIPKLGFTITLSADLSLLQTRISPASDMLAIGYINRAMQVIDIAEQDRGLEKYAYLKDQQTLFAEDKLPFVYSNFNVTIAKEIRKKIRLTIRGYNIFNIRPEYNKPGTNSWTYYNTEPSLTAGITFTL</sequence>
<evidence type="ECO:0000256" key="4">
    <source>
        <dbReference type="ARBA" id="ARBA00022692"/>
    </source>
</evidence>
<evidence type="ECO:0000256" key="7">
    <source>
        <dbReference type="ARBA" id="ARBA00023136"/>
    </source>
</evidence>
<dbReference type="GO" id="GO:0015344">
    <property type="term" value="F:siderophore uptake transmembrane transporter activity"/>
    <property type="evidence" value="ECO:0007669"/>
    <property type="project" value="TreeGrafter"/>
</dbReference>
<evidence type="ECO:0000256" key="11">
    <source>
        <dbReference type="RuleBase" id="RU003357"/>
    </source>
</evidence>
<dbReference type="SUPFAM" id="SSF49464">
    <property type="entry name" value="Carboxypeptidase regulatory domain-like"/>
    <property type="match status" value="1"/>
</dbReference>
<dbReference type="SUPFAM" id="SSF56935">
    <property type="entry name" value="Porins"/>
    <property type="match status" value="1"/>
</dbReference>
<dbReference type="InterPro" id="IPR039426">
    <property type="entry name" value="TonB-dep_rcpt-like"/>
</dbReference>
<dbReference type="Pfam" id="PF07715">
    <property type="entry name" value="Plug"/>
    <property type="match status" value="1"/>
</dbReference>
<dbReference type="Pfam" id="PF00593">
    <property type="entry name" value="TonB_dep_Rec_b-barrel"/>
    <property type="match status" value="1"/>
</dbReference>
<dbReference type="PROSITE" id="PS52016">
    <property type="entry name" value="TONB_DEPENDENT_REC_3"/>
    <property type="match status" value="1"/>
</dbReference>
<evidence type="ECO:0000313" key="14">
    <source>
        <dbReference type="EMBL" id="SEA64523.1"/>
    </source>
</evidence>
<protein>
    <submittedName>
        <fullName evidence="14">Outer membrane cobalamin receptor protein</fullName>
    </submittedName>
</protein>
<feature type="domain" description="TonB-dependent receptor plug" evidence="13">
    <location>
        <begin position="180"/>
        <end position="312"/>
    </location>
</feature>
<keyword evidence="7 10" id="KW-0472">Membrane</keyword>
<evidence type="ECO:0000256" key="6">
    <source>
        <dbReference type="ARBA" id="ARBA00023077"/>
    </source>
</evidence>
<name>A0A1H4CVN7_9BACT</name>
<evidence type="ECO:0000256" key="5">
    <source>
        <dbReference type="ARBA" id="ARBA00022729"/>
    </source>
</evidence>
<dbReference type="InterPro" id="IPR000531">
    <property type="entry name" value="Beta-barrel_TonB"/>
</dbReference>
<evidence type="ECO:0000259" key="12">
    <source>
        <dbReference type="Pfam" id="PF00593"/>
    </source>
</evidence>
<proteinExistence type="inferred from homology"/>
<dbReference type="InterPro" id="IPR012910">
    <property type="entry name" value="Plug_dom"/>
</dbReference>
<dbReference type="InterPro" id="IPR037066">
    <property type="entry name" value="Plug_dom_sf"/>
</dbReference>
<accession>A0A1H4CVN7</accession>
<keyword evidence="4 10" id="KW-0812">Transmembrane</keyword>
<keyword evidence="8 14" id="KW-0675">Receptor</keyword>
<dbReference type="Gene3D" id="2.170.130.10">
    <property type="entry name" value="TonB-dependent receptor, plug domain"/>
    <property type="match status" value="1"/>
</dbReference>
<evidence type="ECO:0000313" key="15">
    <source>
        <dbReference type="Proteomes" id="UP000199041"/>
    </source>
</evidence>
<reference evidence="14 15" key="1">
    <citation type="submission" date="2016-10" db="EMBL/GenBank/DDBJ databases">
        <authorList>
            <person name="de Groot N.N."/>
        </authorList>
    </citation>
    <scope>NUCLEOTIDE SEQUENCE [LARGE SCALE GENOMIC DNA]</scope>
    <source>
        <strain evidence="14 15">Vu-144</strain>
    </source>
</reference>
<dbReference type="GO" id="GO:0009279">
    <property type="term" value="C:cell outer membrane"/>
    <property type="evidence" value="ECO:0007669"/>
    <property type="project" value="UniProtKB-SubCell"/>
</dbReference>
<keyword evidence="3 10" id="KW-1134">Transmembrane beta strand</keyword>
<dbReference type="AlphaFoldDB" id="A0A1H4CVN7"/>
<dbReference type="Pfam" id="PF13715">
    <property type="entry name" value="CarbopepD_reg_2"/>
    <property type="match status" value="1"/>
</dbReference>
<dbReference type="EMBL" id="FNQY01000038">
    <property type="protein sequence ID" value="SEA64523.1"/>
    <property type="molecule type" value="Genomic_DNA"/>
</dbReference>
<dbReference type="STRING" id="551991.SAMN05192529_1382"/>
<keyword evidence="2 10" id="KW-0813">Transport</keyword>
<feature type="domain" description="TonB-dependent receptor-like beta-barrel" evidence="12">
    <location>
        <begin position="412"/>
        <end position="730"/>
    </location>
</feature>
<evidence type="ECO:0000256" key="9">
    <source>
        <dbReference type="ARBA" id="ARBA00023237"/>
    </source>
</evidence>
<dbReference type="PANTHER" id="PTHR30069:SF29">
    <property type="entry name" value="HEMOGLOBIN AND HEMOGLOBIN-HAPTOGLOBIN-BINDING PROTEIN 1-RELATED"/>
    <property type="match status" value="1"/>
</dbReference>
<dbReference type="Gene3D" id="2.40.170.20">
    <property type="entry name" value="TonB-dependent receptor, beta-barrel domain"/>
    <property type="match status" value="1"/>
</dbReference>
<evidence type="ECO:0000256" key="3">
    <source>
        <dbReference type="ARBA" id="ARBA00022452"/>
    </source>
</evidence>
<evidence type="ECO:0000256" key="1">
    <source>
        <dbReference type="ARBA" id="ARBA00004571"/>
    </source>
</evidence>
<organism evidence="14 15">
    <name type="scientific">Arachidicoccus rhizosphaerae</name>
    <dbReference type="NCBI Taxonomy" id="551991"/>
    <lineage>
        <taxon>Bacteria</taxon>
        <taxon>Pseudomonadati</taxon>
        <taxon>Bacteroidota</taxon>
        <taxon>Chitinophagia</taxon>
        <taxon>Chitinophagales</taxon>
        <taxon>Chitinophagaceae</taxon>
        <taxon>Arachidicoccus</taxon>
    </lineage>
</organism>
<evidence type="ECO:0000256" key="10">
    <source>
        <dbReference type="PROSITE-ProRule" id="PRU01360"/>
    </source>
</evidence>
<dbReference type="InterPro" id="IPR008969">
    <property type="entry name" value="CarboxyPept-like_regulatory"/>
</dbReference>
<keyword evidence="6 11" id="KW-0798">TonB box</keyword>